<dbReference type="EMBL" id="CP003811">
    <property type="protein sequence ID" value="AIQ93174.1"/>
    <property type="molecule type" value="Genomic_DNA"/>
</dbReference>
<dbReference type="Proteomes" id="UP000029492">
    <property type="component" value="Chromosome"/>
</dbReference>
<evidence type="ECO:0000313" key="1">
    <source>
        <dbReference type="EMBL" id="AIQ93174.1"/>
    </source>
</evidence>
<dbReference type="AlphaFoldDB" id="A0A089QEZ1"/>
<reference evidence="1 2" key="1">
    <citation type="journal article" date="2014" name="PLoS ONE">
        <title>Genome Information of Methylobacterium oryzae, a Plant-Probiotic Methylotroph in the Phyllosphere.</title>
        <authorList>
            <person name="Kwak M.J."/>
            <person name="Jeong H."/>
            <person name="Madhaiyan M."/>
            <person name="Lee Y."/>
            <person name="Sa T.M."/>
            <person name="Oh T.K."/>
            <person name="Kim J.F."/>
        </authorList>
    </citation>
    <scope>NUCLEOTIDE SEQUENCE [LARGE SCALE GENOMIC DNA]</scope>
    <source>
        <strain evidence="1 2">CBMB20</strain>
    </source>
</reference>
<protein>
    <submittedName>
        <fullName evidence="1">Protein of unassigned function</fullName>
    </submittedName>
</protein>
<name>A0A089QEZ1_9HYPH</name>
<dbReference type="HOGENOM" id="CLU_3081732_0_0_5"/>
<evidence type="ECO:0000313" key="2">
    <source>
        <dbReference type="Proteomes" id="UP000029492"/>
    </source>
</evidence>
<organism evidence="1 2">
    <name type="scientific">Methylobacterium oryzae CBMB20</name>
    <dbReference type="NCBI Taxonomy" id="693986"/>
    <lineage>
        <taxon>Bacteria</taxon>
        <taxon>Pseudomonadati</taxon>
        <taxon>Pseudomonadota</taxon>
        <taxon>Alphaproteobacteria</taxon>
        <taxon>Hyphomicrobiales</taxon>
        <taxon>Methylobacteriaceae</taxon>
        <taxon>Methylobacterium</taxon>
    </lineage>
</organism>
<proteinExistence type="predicted"/>
<sequence length="52" mass="5990">MQTENVISHARQILELNRKLLNQNDPRNSGQTDRIKAFQAIVEEAENKMKPA</sequence>
<keyword evidence="2" id="KW-1185">Reference proteome</keyword>
<gene>
    <name evidence="1" type="ORF">MOC_5419</name>
</gene>
<dbReference type="KEGG" id="mor:MOC_5419"/>
<accession>A0A089QEZ1</accession>